<keyword evidence="2" id="KW-0472">Membrane</keyword>
<dbReference type="RefSeq" id="WP_248656017.1">
    <property type="nucleotide sequence ID" value="NZ_CP096658.1"/>
</dbReference>
<gene>
    <name evidence="3" type="ORF">M0R88_05830</name>
</gene>
<name>A0A8U0INN2_9EURY</name>
<keyword evidence="2" id="KW-0812">Transmembrane</keyword>
<feature type="transmembrane region" description="Helical" evidence="2">
    <location>
        <begin position="163"/>
        <end position="182"/>
    </location>
</feature>
<feature type="region of interest" description="Disordered" evidence="1">
    <location>
        <begin position="1"/>
        <end position="41"/>
    </location>
</feature>
<accession>A0A8U0INN2</accession>
<dbReference type="GeneID" id="72189355"/>
<evidence type="ECO:0000313" key="4">
    <source>
        <dbReference type="Proteomes" id="UP000830434"/>
    </source>
</evidence>
<reference evidence="3" key="1">
    <citation type="submission" date="2022-04" db="EMBL/GenBank/DDBJ databases">
        <title>Diverse halophilic archaea isolated from saline environments.</title>
        <authorList>
            <person name="Cui H.-L."/>
        </authorList>
    </citation>
    <scope>NUCLEOTIDE SEQUENCE</scope>
    <source>
        <strain evidence="3">XZYJT40</strain>
    </source>
</reference>
<proteinExistence type="predicted"/>
<protein>
    <submittedName>
        <fullName evidence="3">Uncharacterized protein</fullName>
    </submittedName>
</protein>
<evidence type="ECO:0000256" key="1">
    <source>
        <dbReference type="SAM" id="MobiDB-lite"/>
    </source>
</evidence>
<dbReference type="AlphaFoldDB" id="A0A8U0INN2"/>
<organism evidence="3 4">
    <name type="scientific">Halorussus gelatinilyticus</name>
    <dbReference type="NCBI Taxonomy" id="2937524"/>
    <lineage>
        <taxon>Archaea</taxon>
        <taxon>Methanobacteriati</taxon>
        <taxon>Methanobacteriota</taxon>
        <taxon>Stenosarchaea group</taxon>
        <taxon>Halobacteria</taxon>
        <taxon>Halobacteriales</taxon>
        <taxon>Haladaptataceae</taxon>
        <taxon>Halorussus</taxon>
    </lineage>
</organism>
<feature type="transmembrane region" description="Helical" evidence="2">
    <location>
        <begin position="259"/>
        <end position="280"/>
    </location>
</feature>
<keyword evidence="4" id="KW-1185">Reference proteome</keyword>
<dbReference type="Proteomes" id="UP000830434">
    <property type="component" value="Chromosome"/>
</dbReference>
<feature type="transmembrane region" description="Helical" evidence="2">
    <location>
        <begin position="203"/>
        <end position="236"/>
    </location>
</feature>
<sequence length="287" mass="30564">MNVETPDGETVTTYLEWPGEGGEAQRASNASGEGGDPRASDHVDQLLDALGRDHSEFANVYGDRVALTAEDGWHGIDAEKTAAMRGAERASADDSLDTTRNLVAGAVGVGALGFTLSNALFDAVATLGGFFMVLAWLAIPGAMYFDISRVSEVAGWPSKTGRWLAGAAVPIANVPVGMAYLVDREVRLSGTTAGDVSELWYKSVLVSVGLMVIGYVTMGLFGAFGAAVFVYGWFFLPFALYFDAEYVEDATDWDPNEELWALGALLDVVFAPLVGGGYLVRRRQALN</sequence>
<feature type="transmembrane region" description="Helical" evidence="2">
    <location>
        <begin position="120"/>
        <end position="143"/>
    </location>
</feature>
<evidence type="ECO:0000256" key="2">
    <source>
        <dbReference type="SAM" id="Phobius"/>
    </source>
</evidence>
<keyword evidence="2" id="KW-1133">Transmembrane helix</keyword>
<evidence type="ECO:0000313" key="3">
    <source>
        <dbReference type="EMBL" id="UPW01619.1"/>
    </source>
</evidence>
<dbReference type="KEGG" id="haxz:M0R88_05830"/>
<dbReference type="EMBL" id="CP096658">
    <property type="protein sequence ID" value="UPW01619.1"/>
    <property type="molecule type" value="Genomic_DNA"/>
</dbReference>